<dbReference type="KEGG" id="naz:Aazo_2135"/>
<gene>
    <name evidence="1" type="ordered locus">Aazo_2135</name>
</gene>
<dbReference type="HOGENOM" id="CLU_3045895_0_0_3"/>
<accession>D7DWY3</accession>
<sequence>MDTKAGLITRDAYFCRMWGFNTRIRIIRFWIDATDKSRGWYHSGIIDHSSGELL</sequence>
<proteinExistence type="predicted"/>
<evidence type="ECO:0000313" key="2">
    <source>
        <dbReference type="Proteomes" id="UP000001511"/>
    </source>
</evidence>
<keyword evidence="2" id="KW-1185">Reference proteome</keyword>
<dbReference type="AlphaFoldDB" id="D7DWY3"/>
<dbReference type="EMBL" id="CP002059">
    <property type="protein sequence ID" value="ADI64156.1"/>
    <property type="molecule type" value="Genomic_DNA"/>
</dbReference>
<evidence type="ECO:0000313" key="1">
    <source>
        <dbReference type="EMBL" id="ADI64156.1"/>
    </source>
</evidence>
<name>D7DWY3_NOSA0</name>
<dbReference type="Proteomes" id="UP000001511">
    <property type="component" value="Chromosome"/>
</dbReference>
<organism evidence="1 2">
    <name type="scientific">Nostoc azollae (strain 0708)</name>
    <name type="common">Anabaena azollae (strain 0708)</name>
    <dbReference type="NCBI Taxonomy" id="551115"/>
    <lineage>
        <taxon>Bacteria</taxon>
        <taxon>Bacillati</taxon>
        <taxon>Cyanobacteriota</taxon>
        <taxon>Cyanophyceae</taxon>
        <taxon>Nostocales</taxon>
        <taxon>Nostocaceae</taxon>
        <taxon>Trichormus</taxon>
    </lineage>
</organism>
<protein>
    <submittedName>
        <fullName evidence="1">Uncharacterized protein</fullName>
    </submittedName>
</protein>
<reference evidence="1 2" key="1">
    <citation type="journal article" date="2010" name="PLoS ONE">
        <title>Genome erosion in a nitrogen-fixing vertically transmitted endosymbiotic multicellular cyanobacterium.</title>
        <authorList>
            <person name="Ran L."/>
            <person name="Larsson J."/>
            <person name="Vigil-Stenman T."/>
            <person name="Nylander J.A."/>
            <person name="Ininbergs K."/>
            <person name="Zheng W.W."/>
            <person name="Lapidus A."/>
            <person name="Lowry S."/>
            <person name="Haselkorn R."/>
            <person name="Bergman B."/>
        </authorList>
    </citation>
    <scope>NUCLEOTIDE SEQUENCE [LARGE SCALE GENOMIC DNA]</scope>
    <source>
        <strain evidence="1 2">0708</strain>
    </source>
</reference>